<organism evidence="2 3">
    <name type="scientific">Abrus precatorius</name>
    <name type="common">Indian licorice</name>
    <name type="synonym">Glycine abrus</name>
    <dbReference type="NCBI Taxonomy" id="3816"/>
    <lineage>
        <taxon>Eukaryota</taxon>
        <taxon>Viridiplantae</taxon>
        <taxon>Streptophyta</taxon>
        <taxon>Embryophyta</taxon>
        <taxon>Tracheophyta</taxon>
        <taxon>Spermatophyta</taxon>
        <taxon>Magnoliopsida</taxon>
        <taxon>eudicotyledons</taxon>
        <taxon>Gunneridae</taxon>
        <taxon>Pentapetalae</taxon>
        <taxon>rosids</taxon>
        <taxon>fabids</taxon>
        <taxon>Fabales</taxon>
        <taxon>Fabaceae</taxon>
        <taxon>Papilionoideae</taxon>
        <taxon>50 kb inversion clade</taxon>
        <taxon>NPAAA clade</taxon>
        <taxon>indigoferoid/millettioid clade</taxon>
        <taxon>Abreae</taxon>
        <taxon>Abrus</taxon>
    </lineage>
</organism>
<dbReference type="GO" id="GO:0009535">
    <property type="term" value="C:chloroplast thylakoid membrane"/>
    <property type="evidence" value="ECO:0007669"/>
    <property type="project" value="TreeGrafter"/>
</dbReference>
<feature type="transmembrane region" description="Helical" evidence="1">
    <location>
        <begin position="25"/>
        <end position="51"/>
    </location>
</feature>
<feature type="transmembrane region" description="Helical" evidence="1">
    <location>
        <begin position="157"/>
        <end position="182"/>
    </location>
</feature>
<dbReference type="OrthoDB" id="4696at2759"/>
<dbReference type="InterPro" id="IPR003425">
    <property type="entry name" value="CCB3/YggT"/>
</dbReference>
<accession>A0A8B8MG65</accession>
<reference evidence="3" key="2">
    <citation type="submission" date="2025-08" db="UniProtKB">
        <authorList>
            <consortium name="RefSeq"/>
        </authorList>
    </citation>
    <scope>IDENTIFICATION</scope>
    <source>
        <tissue evidence="3">Young leaves</tissue>
    </source>
</reference>
<sequence length="249" mass="27329">MTMATQSYLLNLNSFHVHAGIRSKFWVYAYALHSSIKACFTCFLFQFFNFIGWQCQPSIFKPDSFGFGNWKSSKYTNKINVNGNSGGMQCCSCYTDVGASAGITISSLLDAATMQKSLDSDVDLNTLKLSIPETLHTSIDFTAGLLLADLDPATAKLAIGFLGPFLSVFGFLFILRIVMSWYPKLPVGKFPYVIAYAPTEPLLIPTRKVIPPLAGVDVTPVVWFGLISFLNEILVGPQGLLVLLSQQVN</sequence>
<dbReference type="Pfam" id="PF02325">
    <property type="entry name" value="CCB3_YggT"/>
    <property type="match status" value="1"/>
</dbReference>
<dbReference type="PANTHER" id="PTHR33219:SF14">
    <property type="entry name" value="PROTEIN COFACTOR ASSEMBLY OF COMPLEX C SUBUNIT B CCB3, CHLOROPLASTIC-RELATED"/>
    <property type="match status" value="1"/>
</dbReference>
<reference evidence="2" key="1">
    <citation type="journal article" date="2019" name="Toxins">
        <title>Detection of Abrin-Like and Prepropulchellin-Like Toxin Genes and Transcripts Using Whole Genome Sequencing and Full-Length Transcript Sequencing of Abrus precatorius.</title>
        <authorList>
            <person name="Hovde B.T."/>
            <person name="Daligault H.E."/>
            <person name="Hanschen E.R."/>
            <person name="Kunde Y.A."/>
            <person name="Johnson M.B."/>
            <person name="Starkenburg S.R."/>
            <person name="Johnson S.L."/>
        </authorList>
    </citation>
    <scope>NUCLEOTIDE SEQUENCE [LARGE SCALE GENOMIC DNA]</scope>
</reference>
<proteinExistence type="predicted"/>
<feature type="transmembrane region" description="Helical" evidence="1">
    <location>
        <begin position="221"/>
        <end position="244"/>
    </location>
</feature>
<dbReference type="AlphaFoldDB" id="A0A8B8MG65"/>
<protein>
    <submittedName>
        <fullName evidence="3">YlmG homolog protein 1-2, chloroplastic isoform X1</fullName>
    </submittedName>
</protein>
<evidence type="ECO:0000313" key="3">
    <source>
        <dbReference type="RefSeq" id="XP_027366184.1"/>
    </source>
</evidence>
<keyword evidence="2" id="KW-1185">Reference proteome</keyword>
<keyword evidence="1" id="KW-0812">Transmembrane</keyword>
<evidence type="ECO:0000313" key="2">
    <source>
        <dbReference type="Proteomes" id="UP000694853"/>
    </source>
</evidence>
<keyword evidence="1" id="KW-1133">Transmembrane helix</keyword>
<name>A0A8B8MG65_ABRPR</name>
<dbReference type="KEGG" id="aprc:113872662"/>
<dbReference type="RefSeq" id="XP_027366184.1">
    <property type="nucleotide sequence ID" value="XM_027510383.1"/>
</dbReference>
<keyword evidence="1" id="KW-0472">Membrane</keyword>
<dbReference type="Proteomes" id="UP000694853">
    <property type="component" value="Unplaced"/>
</dbReference>
<dbReference type="PANTHER" id="PTHR33219">
    <property type="entry name" value="YLMG HOMOLOG PROTEIN 2, CHLOROPLASTIC"/>
    <property type="match status" value="1"/>
</dbReference>
<gene>
    <name evidence="3" type="primary">LOC113872662</name>
</gene>
<evidence type="ECO:0000256" key="1">
    <source>
        <dbReference type="SAM" id="Phobius"/>
    </source>
</evidence>
<dbReference type="GeneID" id="113872662"/>